<dbReference type="InterPro" id="IPR011993">
    <property type="entry name" value="PH-like_dom_sf"/>
</dbReference>
<dbReference type="PANTHER" id="PTHR38697">
    <property type="entry name" value="NUCLEAR PORE COMPLEX PROTEIN SIMILAR TO S. CEREVISIAE NUP2 (EUROFUNG)"/>
    <property type="match status" value="1"/>
</dbReference>
<feature type="compositionally biased region" description="Polar residues" evidence="1">
    <location>
        <begin position="391"/>
        <end position="407"/>
    </location>
</feature>
<evidence type="ECO:0000313" key="4">
    <source>
        <dbReference type="Proteomes" id="UP000324022"/>
    </source>
</evidence>
<evidence type="ECO:0000313" key="3">
    <source>
        <dbReference type="EMBL" id="SPO25433.1"/>
    </source>
</evidence>
<feature type="region of interest" description="Disordered" evidence="1">
    <location>
        <begin position="837"/>
        <end position="870"/>
    </location>
</feature>
<gene>
    <name evidence="3" type="ORF">UTRI_03149_B</name>
</gene>
<dbReference type="OrthoDB" id="185618at2759"/>
<reference evidence="3 4" key="1">
    <citation type="submission" date="2018-03" db="EMBL/GenBank/DDBJ databases">
        <authorList>
            <person name="Guldener U."/>
        </authorList>
    </citation>
    <scope>NUCLEOTIDE SEQUENCE [LARGE SCALE GENOMIC DNA]</scope>
    <source>
        <strain evidence="3 4">NBRC100155</strain>
    </source>
</reference>
<proteinExistence type="predicted"/>
<keyword evidence="4" id="KW-1185">Reference proteome</keyword>
<name>A0A5C3E411_9BASI</name>
<dbReference type="AlphaFoldDB" id="A0A5C3E411"/>
<feature type="region of interest" description="Disordered" evidence="1">
    <location>
        <begin position="946"/>
        <end position="997"/>
    </location>
</feature>
<dbReference type="InterPro" id="IPR000156">
    <property type="entry name" value="Ran_bind_dom"/>
</dbReference>
<feature type="compositionally biased region" description="Low complexity" evidence="1">
    <location>
        <begin position="145"/>
        <end position="186"/>
    </location>
</feature>
<feature type="region of interest" description="Disordered" evidence="1">
    <location>
        <begin position="478"/>
        <end position="815"/>
    </location>
</feature>
<organism evidence="3 4">
    <name type="scientific">Ustilago trichophora</name>
    <dbReference type="NCBI Taxonomy" id="86804"/>
    <lineage>
        <taxon>Eukaryota</taxon>
        <taxon>Fungi</taxon>
        <taxon>Dikarya</taxon>
        <taxon>Basidiomycota</taxon>
        <taxon>Ustilaginomycotina</taxon>
        <taxon>Ustilaginomycetes</taxon>
        <taxon>Ustilaginales</taxon>
        <taxon>Ustilaginaceae</taxon>
        <taxon>Ustilago</taxon>
    </lineage>
</organism>
<feature type="compositionally biased region" description="Low complexity" evidence="1">
    <location>
        <begin position="946"/>
        <end position="986"/>
    </location>
</feature>
<feature type="compositionally biased region" description="Basic and acidic residues" evidence="1">
    <location>
        <begin position="577"/>
        <end position="603"/>
    </location>
</feature>
<dbReference type="SUPFAM" id="SSF50729">
    <property type="entry name" value="PH domain-like"/>
    <property type="match status" value="1"/>
</dbReference>
<feature type="compositionally biased region" description="Low complexity" evidence="1">
    <location>
        <begin position="760"/>
        <end position="815"/>
    </location>
</feature>
<accession>A0A5C3E411</accession>
<dbReference type="SMART" id="SM00160">
    <property type="entry name" value="RanBD"/>
    <property type="match status" value="1"/>
</dbReference>
<dbReference type="EMBL" id="OOIN01000011">
    <property type="protein sequence ID" value="SPO25433.1"/>
    <property type="molecule type" value="Genomic_DNA"/>
</dbReference>
<feature type="compositionally biased region" description="Low complexity" evidence="1">
    <location>
        <begin position="9"/>
        <end position="46"/>
    </location>
</feature>
<feature type="compositionally biased region" description="Low complexity" evidence="1">
    <location>
        <begin position="59"/>
        <end position="71"/>
    </location>
</feature>
<dbReference type="PANTHER" id="PTHR38697:SF1">
    <property type="entry name" value="NUCLEAR PORE COMPLEX PROTEIN SIMILAR TO S. CEREVISIAE NUP2 (EUROFUNG)"/>
    <property type="match status" value="1"/>
</dbReference>
<feature type="compositionally biased region" description="Low complexity" evidence="1">
    <location>
        <begin position="491"/>
        <end position="501"/>
    </location>
</feature>
<sequence length="1103" mass="114284">MGPSRHTRAAAAASASSSSRNDESAPASTLTTTAPSASRTPTRASPYARTPTKPSSALTGPSTPTSRTSSPMMLREIFSMISPFRGHSRARRSAAFGGADEADAEEEHVKKIADGNAASPSSKLEDVDEAVDTEDRMIEDAEEGVAAAVASSSPQPSQPSRLAVPSSGRSASRSPSPKPRSSMPAPLRSLPLADSALVTPGLRRQFTHAQPEPIASTLAPSTSYAPPTQTSPVSRNYDLLARFFSEKQRGGQGGLTEVEVEGCIRLIEESMATGRNLESEFTGASSYGRPYPPVQTSGFAPSSRASSIAPPAMPSSQSMNNLFHPGTNRMPASSSAYSFLAPRAPAPQSGFGGTAAPTRRRPIYLGPGMSGLSLNRRRPVVASASRASALAKTQAQGGFMPRSSTDPNLARHTRDADETQDASDRAEEAKRRRTAAAADVGSPAQDRDFAADQTAQFEPAYEKQARQSSLLAKDIAASSTNGTSSSPFKRAAPAAESAGLASTKASPPKAPTRTASAIQDILKTTPPVRPPTKPELVNPYQSAASLAAKSKKTAEEEATATTPVRRSARASMLTRAKARETQKAAEKSSPPKESVLDLIERTAPKTASKRKAAVEKSEPQHNGKIAAPEPVSAVTPASAAEPSVEERKLQKTEEVQRRLEALTKAKNQQQQQQQQQSASKPAAAEKTTKPTSSLVVPPQYTASKPKKPSPLSAAFQAPDSPSSDSEAAAPVQPRGPTIAQPSFSFGSPAASTAKAPLSGFSFSAPKPSTSTPAPAAAAAPSTGFSFSKPAASAAPVTSAAPAAAPSSSSCSFSPVAAAPAAQKPATAAPLTGFSFSTPSVSTSTAPSLTTAAAGSGLSSSPRGEVSAEDVSKLPKFDWQVPAVSAATNAGADKALRDEIKSVAQAALPKFDFVYDIETTSSAGDKKVETANVAPAKAAPAPVGGFSFSATAQPTPAAAPAATETADSTEDASSSADDPSKTSSSGLLGEGEGEESESTLFEARAKIWRLDMETKAWKDLGICIAKLKHDSSTGKHRLLARNEANGKVAVNFMTYKGLKSTLDKTVNSFLGFDGKDPTQYRVKVKTEDMAKELKEVLEEAAAKA</sequence>
<feature type="region of interest" description="Disordered" evidence="1">
    <location>
        <begin position="1"/>
        <end position="233"/>
    </location>
</feature>
<feature type="compositionally biased region" description="Low complexity" evidence="1">
    <location>
        <begin position="837"/>
        <end position="860"/>
    </location>
</feature>
<dbReference type="InterPro" id="IPR053074">
    <property type="entry name" value="NPC_Nucleoporin"/>
</dbReference>
<feature type="compositionally biased region" description="Polar residues" evidence="1">
    <location>
        <begin position="478"/>
        <end position="487"/>
    </location>
</feature>
<dbReference type="Pfam" id="PF00638">
    <property type="entry name" value="Ran_BP1"/>
    <property type="match status" value="1"/>
</dbReference>
<feature type="domain" description="RanBD1" evidence="2">
    <location>
        <begin position="992"/>
        <end position="1103"/>
    </location>
</feature>
<protein>
    <recommendedName>
        <fullName evidence="2">RanBD1 domain-containing protein</fullName>
    </recommendedName>
</protein>
<feature type="compositionally biased region" description="Basic and acidic residues" evidence="1">
    <location>
        <begin position="612"/>
        <end position="621"/>
    </location>
</feature>
<dbReference type="Gene3D" id="2.30.29.30">
    <property type="entry name" value="Pleckstrin-homology domain (PH domain)/Phosphotyrosine-binding domain (PTB)"/>
    <property type="match status" value="1"/>
</dbReference>
<feature type="region of interest" description="Disordered" evidence="1">
    <location>
        <begin position="385"/>
        <end position="446"/>
    </location>
</feature>
<feature type="compositionally biased region" description="Low complexity" evidence="1">
    <location>
        <begin position="717"/>
        <end position="730"/>
    </location>
</feature>
<feature type="compositionally biased region" description="Basic and acidic residues" evidence="1">
    <location>
        <begin position="644"/>
        <end position="663"/>
    </location>
</feature>
<dbReference type="Proteomes" id="UP000324022">
    <property type="component" value="Unassembled WGS sequence"/>
</dbReference>
<evidence type="ECO:0000256" key="1">
    <source>
        <dbReference type="SAM" id="MobiDB-lite"/>
    </source>
</evidence>
<dbReference type="PROSITE" id="PS50196">
    <property type="entry name" value="RANBD1"/>
    <property type="match status" value="1"/>
</dbReference>
<feature type="compositionally biased region" description="Basic and acidic residues" evidence="1">
    <location>
        <begin position="412"/>
        <end position="430"/>
    </location>
</feature>
<dbReference type="CDD" id="cd13170">
    <property type="entry name" value="RanBD_NUP50"/>
    <property type="match status" value="1"/>
</dbReference>
<feature type="compositionally biased region" description="Polar residues" evidence="1">
    <location>
        <begin position="218"/>
        <end position="233"/>
    </location>
</feature>
<evidence type="ECO:0000259" key="2">
    <source>
        <dbReference type="PROSITE" id="PS50196"/>
    </source>
</evidence>